<dbReference type="EMBL" id="BAABIZ010000008">
    <property type="protein sequence ID" value="GAA5107710.1"/>
    <property type="molecule type" value="Genomic_DNA"/>
</dbReference>
<name>A0ABP9N2C6_9HYPH</name>
<dbReference type="Proteomes" id="UP001500864">
    <property type="component" value="Unassembled WGS sequence"/>
</dbReference>
<sequence length="80" mass="9604">MANNKENILFLYHNVKASFSDEYFFCKIKDWIFEITPHECIAFKALKHAIDCTRSFNILDCLFKYSFIMEAYYETKKAIQ</sequence>
<keyword evidence="2" id="KW-1185">Reference proteome</keyword>
<proteinExistence type="predicted"/>
<gene>
    <name evidence="1" type="ORF">GCM10023261_09290</name>
</gene>
<evidence type="ECO:0000313" key="2">
    <source>
        <dbReference type="Proteomes" id="UP001500864"/>
    </source>
</evidence>
<protein>
    <submittedName>
        <fullName evidence="1">Uncharacterized protein</fullName>
    </submittedName>
</protein>
<evidence type="ECO:0000313" key="1">
    <source>
        <dbReference type="EMBL" id="GAA5107710.1"/>
    </source>
</evidence>
<dbReference type="RefSeq" id="WP_345115888.1">
    <property type="nucleotide sequence ID" value="NZ_BAABIZ010000008.1"/>
</dbReference>
<reference evidence="2" key="1">
    <citation type="journal article" date="2019" name="Int. J. Syst. Evol. Microbiol.">
        <title>The Global Catalogue of Microorganisms (GCM) 10K type strain sequencing project: providing services to taxonomists for standard genome sequencing and annotation.</title>
        <authorList>
            <consortium name="The Broad Institute Genomics Platform"/>
            <consortium name="The Broad Institute Genome Sequencing Center for Infectious Disease"/>
            <person name="Wu L."/>
            <person name="Ma J."/>
        </authorList>
    </citation>
    <scope>NUCLEOTIDE SEQUENCE [LARGE SCALE GENOMIC DNA]</scope>
    <source>
        <strain evidence="2">JCM 17712</strain>
    </source>
</reference>
<accession>A0ABP9N2C6</accession>
<organism evidence="1 2">
    <name type="scientific">Bartonella jaculi</name>
    <dbReference type="NCBI Taxonomy" id="686226"/>
    <lineage>
        <taxon>Bacteria</taxon>
        <taxon>Pseudomonadati</taxon>
        <taxon>Pseudomonadota</taxon>
        <taxon>Alphaproteobacteria</taxon>
        <taxon>Hyphomicrobiales</taxon>
        <taxon>Bartonellaceae</taxon>
        <taxon>Bartonella</taxon>
    </lineage>
</organism>
<comment type="caution">
    <text evidence="1">The sequence shown here is derived from an EMBL/GenBank/DDBJ whole genome shotgun (WGS) entry which is preliminary data.</text>
</comment>